<reference evidence="1 2" key="1">
    <citation type="journal article" date="2015" name="Stand. Genomic Sci.">
        <title>Genomic information of the arsenic-resistant bacterium Lysobacter arseniciresistens type strain ZS79(T) and comparison of Lysobacter draft genomes.</title>
        <authorList>
            <person name="Liu L."/>
            <person name="Zhang S."/>
            <person name="Luo M."/>
            <person name="Wang G."/>
        </authorList>
    </citation>
    <scope>NUCLEOTIDE SEQUENCE [LARGE SCALE GENOMIC DNA]</scope>
    <source>
        <strain evidence="1 2">ZS79</strain>
    </source>
</reference>
<dbReference type="AlphaFoldDB" id="A0A0A0F1C8"/>
<sequence length="128" mass="13726">MTLDDPQRVAMARIEGRAEAAEDCPALIEDRREANLASGVSFYRVAPLDEAALAIGVLQSPGAAAGSEAALDINRDGRRDTYGHCATAEGIRFFVRGDPDGNGRPLWTGYYYLGYDLQPDCSDDLAGT</sequence>
<protein>
    <submittedName>
        <fullName evidence="1">Uncharacterized protein</fullName>
    </submittedName>
</protein>
<proteinExistence type="predicted"/>
<dbReference type="EMBL" id="AVPT01000006">
    <property type="protein sequence ID" value="KGM56961.1"/>
    <property type="molecule type" value="Genomic_DNA"/>
</dbReference>
<name>A0A0A0F1C8_9GAMM</name>
<evidence type="ECO:0000313" key="2">
    <source>
        <dbReference type="Proteomes" id="UP000029989"/>
    </source>
</evidence>
<keyword evidence="2" id="KW-1185">Reference proteome</keyword>
<dbReference type="Proteomes" id="UP000029989">
    <property type="component" value="Unassembled WGS sequence"/>
</dbReference>
<organism evidence="1 2">
    <name type="scientific">Lysobacter arseniciresistens ZS79</name>
    <dbReference type="NCBI Taxonomy" id="913325"/>
    <lineage>
        <taxon>Bacteria</taxon>
        <taxon>Pseudomonadati</taxon>
        <taxon>Pseudomonadota</taxon>
        <taxon>Gammaproteobacteria</taxon>
        <taxon>Lysobacterales</taxon>
        <taxon>Lysobacteraceae</taxon>
        <taxon>Novilysobacter</taxon>
    </lineage>
</organism>
<comment type="caution">
    <text evidence="1">The sequence shown here is derived from an EMBL/GenBank/DDBJ whole genome shotgun (WGS) entry which is preliminary data.</text>
</comment>
<accession>A0A0A0F1C8</accession>
<evidence type="ECO:0000313" key="1">
    <source>
        <dbReference type="EMBL" id="KGM56961.1"/>
    </source>
</evidence>
<gene>
    <name evidence="1" type="ORF">N799_12190</name>
</gene>